<dbReference type="EMBL" id="KU726561">
    <property type="protein sequence ID" value="AML84515.1"/>
    <property type="molecule type" value="mRNA"/>
</dbReference>
<comment type="subcellular location">
    <subcellularLocation>
        <location evidence="1">Nucleus</location>
    </subcellularLocation>
</comment>
<reference evidence="11" key="2">
    <citation type="submission" date="2016-11" db="EMBL/GenBank/DDBJ databases">
        <title>Gene cloning, expression and ectopic transformation analysis of AaMYB1 from Anthurium.</title>
        <authorList>
            <person name="Ma G."/>
        </authorList>
    </citation>
    <scope>NUCLEOTIDE SEQUENCE</scope>
</reference>
<dbReference type="InterPro" id="IPR009057">
    <property type="entry name" value="Homeodomain-like_sf"/>
</dbReference>
<accession>A0A1P8DVI5</accession>
<evidence type="ECO:0000256" key="1">
    <source>
        <dbReference type="ARBA" id="ARBA00004123"/>
    </source>
</evidence>
<keyword evidence="5" id="KW-0010">Activator</keyword>
<reference evidence="10" key="1">
    <citation type="journal article" date="2016" name="Plant Cell Rep.">
        <title>Isolation and characterization of a R2R3-MYB transcription factor gene related to anthocyanin biosynthesis in the spathes of Anthurium andraeanum (Hort.).</title>
        <authorList>
            <person name="Li C."/>
            <person name="Qiu J."/>
            <person name="Yang G."/>
            <person name="Huang S."/>
            <person name="Yin J."/>
        </authorList>
    </citation>
    <scope>NUCLEOTIDE SEQUENCE</scope>
    <source>
        <tissue evidence="10">Spathe</tissue>
    </source>
</reference>
<keyword evidence="2" id="KW-0677">Repeat</keyword>
<keyword evidence="6" id="KW-0804">Transcription</keyword>
<organism evidence="11">
    <name type="scientific">Anthurium andraeanum</name>
    <name type="common">Flamingo lily</name>
    <dbReference type="NCBI Taxonomy" id="226677"/>
    <lineage>
        <taxon>Eukaryota</taxon>
        <taxon>Viridiplantae</taxon>
        <taxon>Streptophyta</taxon>
        <taxon>Embryophyta</taxon>
        <taxon>Tracheophyta</taxon>
        <taxon>Spermatophyta</taxon>
        <taxon>Magnoliopsida</taxon>
        <taxon>Liliopsida</taxon>
        <taxon>Araceae</taxon>
        <taxon>Pothoideae</taxon>
        <taxon>Potheae</taxon>
        <taxon>Anthurium</taxon>
    </lineage>
</organism>
<evidence type="ECO:0000256" key="8">
    <source>
        <dbReference type="SAM" id="MobiDB-lite"/>
    </source>
</evidence>
<evidence type="ECO:0000256" key="6">
    <source>
        <dbReference type="ARBA" id="ARBA00023163"/>
    </source>
</evidence>
<evidence type="ECO:0000256" key="4">
    <source>
        <dbReference type="ARBA" id="ARBA00023125"/>
    </source>
</evidence>
<feature type="region of interest" description="Disordered" evidence="8">
    <location>
        <begin position="147"/>
        <end position="176"/>
    </location>
</feature>
<evidence type="ECO:0000256" key="2">
    <source>
        <dbReference type="ARBA" id="ARBA00022737"/>
    </source>
</evidence>
<evidence type="ECO:0000313" key="11">
    <source>
        <dbReference type="EMBL" id="APU93689.1"/>
    </source>
</evidence>
<dbReference type="GO" id="GO:0003677">
    <property type="term" value="F:DNA binding"/>
    <property type="evidence" value="ECO:0007669"/>
    <property type="project" value="UniProtKB-KW"/>
</dbReference>
<dbReference type="PANTHER" id="PTHR47999:SF24">
    <property type="entry name" value="TRANSCRIPTION FACTOR MYB90"/>
    <property type="match status" value="1"/>
</dbReference>
<sequence>MEDVPNQLPTTGIELAKLRKGSWTREEDILLKACVEKYGEGQWHRVPSRAGLRRCRKSCRLRWLNYVKPTIKRGVFEEDEVDLIIRLHGLLGNRWSLIAGRIPGRTANDIKNYWNSYLGKKVVSQGALVDMERVTEASDVIKVKLGGSSQKPHLQRSRHLSADAGEGLSGGPPSVIKPRPRNLCKLPLLSQEINGRRDVSCCHVQMPSATDQRPADEGDPWLWLRHLLEEEGEYDQHQQQREDVAMIDSSPGAGSLAGEKVVHRRIPWTDQEAMEGGWWQLGWEGVLLHADHLAPQDLTFPEN</sequence>
<dbReference type="InterPro" id="IPR015495">
    <property type="entry name" value="Myb_TF_plants"/>
</dbReference>
<proteinExistence type="evidence at transcript level"/>
<keyword evidence="7" id="KW-0539">Nucleus</keyword>
<evidence type="ECO:0000256" key="5">
    <source>
        <dbReference type="ARBA" id="ARBA00023159"/>
    </source>
</evidence>
<dbReference type="EMBL" id="KY249929">
    <property type="protein sequence ID" value="APU93689.1"/>
    <property type="molecule type" value="mRNA"/>
</dbReference>
<keyword evidence="4" id="KW-0238">DNA-binding</keyword>
<name>A0A1P8DVI5_ANTAD</name>
<dbReference type="PANTHER" id="PTHR47999">
    <property type="entry name" value="TRANSCRIPTION FACTOR MYB8-RELATED-RELATED"/>
    <property type="match status" value="1"/>
</dbReference>
<dbReference type="Gene3D" id="1.10.10.60">
    <property type="entry name" value="Homeodomain-like"/>
    <property type="match status" value="2"/>
</dbReference>
<dbReference type="GO" id="GO:0005634">
    <property type="term" value="C:nucleus"/>
    <property type="evidence" value="ECO:0007669"/>
    <property type="project" value="UniProtKB-SubCell"/>
</dbReference>
<dbReference type="FunFam" id="1.10.10.60:FF:000218">
    <property type="entry name" value="Myb transcription factor"/>
    <property type="match status" value="1"/>
</dbReference>
<feature type="domain" description="Myb-like" evidence="9">
    <location>
        <begin position="72"/>
        <end position="120"/>
    </location>
</feature>
<dbReference type="SMART" id="SM00717">
    <property type="entry name" value="SANT"/>
    <property type="match status" value="2"/>
</dbReference>
<evidence type="ECO:0000256" key="7">
    <source>
        <dbReference type="ARBA" id="ARBA00023242"/>
    </source>
</evidence>
<evidence type="ECO:0000259" key="9">
    <source>
        <dbReference type="SMART" id="SM00717"/>
    </source>
</evidence>
<evidence type="ECO:0000313" key="10">
    <source>
        <dbReference type="EMBL" id="AML84515.1"/>
    </source>
</evidence>
<dbReference type="Pfam" id="PF00249">
    <property type="entry name" value="Myb_DNA-binding"/>
    <property type="match status" value="2"/>
</dbReference>
<gene>
    <name evidence="11" type="primary">myb1</name>
    <name evidence="10" type="synonym">MYB2</name>
</gene>
<keyword evidence="3" id="KW-0805">Transcription regulation</keyword>
<evidence type="ECO:0000256" key="3">
    <source>
        <dbReference type="ARBA" id="ARBA00023015"/>
    </source>
</evidence>
<dbReference type="InterPro" id="IPR001005">
    <property type="entry name" value="SANT/Myb"/>
</dbReference>
<feature type="domain" description="Myb-like" evidence="9">
    <location>
        <begin position="19"/>
        <end position="69"/>
    </location>
</feature>
<dbReference type="CDD" id="cd00167">
    <property type="entry name" value="SANT"/>
    <property type="match status" value="2"/>
</dbReference>
<protein>
    <submittedName>
        <fullName evidence="10">MYB2</fullName>
    </submittedName>
    <submittedName>
        <fullName evidence="11">Transcription factor MYB1</fullName>
    </submittedName>
</protein>
<dbReference type="SUPFAM" id="SSF46689">
    <property type="entry name" value="Homeodomain-like"/>
    <property type="match status" value="1"/>
</dbReference>
<dbReference type="AlphaFoldDB" id="A0A1P8DVI5"/>